<feature type="domain" description="Nitrogenase/oxidoreductase component 1" evidence="1">
    <location>
        <begin position="46"/>
        <end position="370"/>
    </location>
</feature>
<keyword evidence="3" id="KW-1185">Reference proteome</keyword>
<dbReference type="STRING" id="246199.CUS_7931"/>
<dbReference type="AlphaFoldDB" id="E9SAG9"/>
<dbReference type="EMBL" id="ADKM02000062">
    <property type="protein sequence ID" value="EGC03516.1"/>
    <property type="molecule type" value="Genomic_DNA"/>
</dbReference>
<dbReference type="RefSeq" id="WP_002848199.1">
    <property type="nucleotide sequence ID" value="NZ_ADKM02000062.1"/>
</dbReference>
<reference evidence="2 3" key="1">
    <citation type="submission" date="2011-02" db="EMBL/GenBank/DDBJ databases">
        <authorList>
            <person name="Nelson K.E."/>
            <person name="Sutton G."/>
            <person name="Torralba M."/>
            <person name="Durkin S."/>
            <person name="Harkins D."/>
            <person name="Montgomery R."/>
            <person name="Ziemer C."/>
            <person name="Klaassens E."/>
            <person name="Ocuiv P."/>
            <person name="Morrison M."/>
        </authorList>
    </citation>
    <scope>NUCLEOTIDE SEQUENCE [LARGE SCALE GENOMIC DNA]</scope>
    <source>
        <strain evidence="2 3">8</strain>
    </source>
</reference>
<dbReference type="Proteomes" id="UP000004259">
    <property type="component" value="Unassembled WGS sequence"/>
</dbReference>
<name>E9SAG9_RUMAL</name>
<dbReference type="OrthoDB" id="4959at2"/>
<protein>
    <submittedName>
        <fullName evidence="2">Conserved domain protein</fullName>
    </submittedName>
</protein>
<proteinExistence type="predicted"/>
<evidence type="ECO:0000313" key="3">
    <source>
        <dbReference type="Proteomes" id="UP000004259"/>
    </source>
</evidence>
<evidence type="ECO:0000313" key="2">
    <source>
        <dbReference type="EMBL" id="EGC03516.1"/>
    </source>
</evidence>
<gene>
    <name evidence="2" type="ORF">CUS_7931</name>
</gene>
<accession>E9SAG9</accession>
<dbReference type="eggNOG" id="COG2710">
    <property type="taxonomic scope" value="Bacteria"/>
</dbReference>
<evidence type="ECO:0000259" key="1">
    <source>
        <dbReference type="Pfam" id="PF00148"/>
    </source>
</evidence>
<dbReference type="Pfam" id="PF00148">
    <property type="entry name" value="Oxidored_nitro"/>
    <property type="match status" value="1"/>
</dbReference>
<dbReference type="GO" id="GO:0016491">
    <property type="term" value="F:oxidoreductase activity"/>
    <property type="evidence" value="ECO:0007669"/>
    <property type="project" value="InterPro"/>
</dbReference>
<dbReference type="SUPFAM" id="SSF53807">
    <property type="entry name" value="Helical backbone' metal receptor"/>
    <property type="match status" value="1"/>
</dbReference>
<comment type="caution">
    <text evidence="2">The sequence shown here is derived from an EMBL/GenBank/DDBJ whole genome shotgun (WGS) entry which is preliminary data.</text>
</comment>
<organism evidence="2 3">
    <name type="scientific">Ruminococcus albus 8</name>
    <dbReference type="NCBI Taxonomy" id="246199"/>
    <lineage>
        <taxon>Bacteria</taxon>
        <taxon>Bacillati</taxon>
        <taxon>Bacillota</taxon>
        <taxon>Clostridia</taxon>
        <taxon>Eubacteriales</taxon>
        <taxon>Oscillospiraceae</taxon>
        <taxon>Ruminococcus</taxon>
    </lineage>
</organism>
<sequence>MLKQVGLDRPPTVRLGDAVNGDFFAGGLEYNPPARGVWNIVHTGMLIPETHEIFACAQGCLRGVILTAAEMNALDRMSWISVSEQDMFDGTLESDVTDGVCEILEKLPCRPKQVLLYLSCIHLFAGCDFDVIIAELSEKYPDIYFADCYMTPTMRKTISPDAKMRAQLYDALRPMGLDRNSVSILGNDRATDENSELVRVIKDNGFVLRDLTACTSYQEYLDMAKSSLNIAYLPTAQFGCEELSARLGAQAMYLPNSFDADEIRANMAKLCEALGVNCPDLTAEENSAKEALAAAKEAVGDTPIAIDFTAVTQPFGLAELLVRHGFDVRYIVNDCLGEDGAAFERLKSLAPDITICSAVNVNMLDFPELEHERVIAIGQKAAHYFNTDYFVNIVQNGGYWGFTGISAIADLIAGAARAPKDRRRLISHKGIGCESCI</sequence>
<dbReference type="InterPro" id="IPR000510">
    <property type="entry name" value="Nase/OxRdtase_comp1"/>
</dbReference>